<dbReference type="Gramene" id="MELO3C030687.2.1">
    <property type="protein sequence ID" value="MELO3C030687.2.1"/>
    <property type="gene ID" value="MELO3C030687.2"/>
</dbReference>
<accession>A0A9I9E9I6</accession>
<protein>
    <submittedName>
        <fullName evidence="1">Uncharacterized protein</fullName>
    </submittedName>
</protein>
<dbReference type="EnsemblPlants" id="MELO3C030687.2.1">
    <property type="protein sequence ID" value="MELO3C030687.2.1"/>
    <property type="gene ID" value="MELO3C030687.2"/>
</dbReference>
<reference evidence="1" key="1">
    <citation type="submission" date="2023-03" db="UniProtKB">
        <authorList>
            <consortium name="EnsemblPlants"/>
        </authorList>
    </citation>
    <scope>IDENTIFICATION</scope>
</reference>
<name>A0A9I9E9I6_CUCME</name>
<dbReference type="AlphaFoldDB" id="A0A9I9E9I6"/>
<sequence length="111" mass="12725">RGFRVGFRREKTGDGAGLGFRFRVSWRWRRTHGFRLRVYEETASDLMETHARLSGRIGTRRQNAKRSDERFLTFGFGRLETGFTEIGASTEVRDWNVMRLSFDGGDGSGSA</sequence>
<evidence type="ECO:0000313" key="1">
    <source>
        <dbReference type="EnsemblPlants" id="MELO3C030687.2.1"/>
    </source>
</evidence>
<proteinExistence type="predicted"/>
<organism evidence="1">
    <name type="scientific">Cucumis melo</name>
    <name type="common">Muskmelon</name>
    <dbReference type="NCBI Taxonomy" id="3656"/>
    <lineage>
        <taxon>Eukaryota</taxon>
        <taxon>Viridiplantae</taxon>
        <taxon>Streptophyta</taxon>
        <taxon>Embryophyta</taxon>
        <taxon>Tracheophyta</taxon>
        <taxon>Spermatophyta</taxon>
        <taxon>Magnoliopsida</taxon>
        <taxon>eudicotyledons</taxon>
        <taxon>Gunneridae</taxon>
        <taxon>Pentapetalae</taxon>
        <taxon>rosids</taxon>
        <taxon>fabids</taxon>
        <taxon>Cucurbitales</taxon>
        <taxon>Cucurbitaceae</taxon>
        <taxon>Benincaseae</taxon>
        <taxon>Cucumis</taxon>
    </lineage>
</organism>